<dbReference type="Proteomes" id="UP000709437">
    <property type="component" value="Unassembled WGS sequence"/>
</dbReference>
<dbReference type="AlphaFoldDB" id="A0A9Q2W7S9"/>
<keyword evidence="1" id="KW-0472">Membrane</keyword>
<feature type="transmembrane region" description="Helical" evidence="1">
    <location>
        <begin position="30"/>
        <end position="52"/>
    </location>
</feature>
<keyword evidence="1" id="KW-0812">Transmembrane</keyword>
<evidence type="ECO:0000313" key="3">
    <source>
        <dbReference type="Proteomes" id="UP000709437"/>
    </source>
</evidence>
<keyword evidence="1" id="KW-1133">Transmembrane helix</keyword>
<proteinExistence type="predicted"/>
<protein>
    <submittedName>
        <fullName evidence="2">Uncharacterized protein</fullName>
    </submittedName>
</protein>
<dbReference type="GeneID" id="99622685"/>
<name>A0A9Q2W7S9_9MICO</name>
<sequence length="98" mass="10521">MELLFAVLGGIIIGAVAHVILPWRSNRGVLVGPAAGGIAAAVLWEALTWAGWRYDGTWIWVVALVGSGVVSVMVEWLLGTRRDKGDAAYYEQLKTRGA</sequence>
<feature type="transmembrane region" description="Helical" evidence="1">
    <location>
        <begin position="58"/>
        <end position="78"/>
    </location>
</feature>
<dbReference type="EMBL" id="JAHEWX010000023">
    <property type="protein sequence ID" value="MBT1543106.1"/>
    <property type="molecule type" value="Genomic_DNA"/>
</dbReference>
<evidence type="ECO:0000256" key="1">
    <source>
        <dbReference type="SAM" id="Phobius"/>
    </source>
</evidence>
<evidence type="ECO:0000313" key="2">
    <source>
        <dbReference type="EMBL" id="MBT1543106.1"/>
    </source>
</evidence>
<organism evidence="2 3">
    <name type="scientific">Curtobacterium flaccumfaciens pv. flaccumfaciens</name>
    <dbReference type="NCBI Taxonomy" id="138532"/>
    <lineage>
        <taxon>Bacteria</taxon>
        <taxon>Bacillati</taxon>
        <taxon>Actinomycetota</taxon>
        <taxon>Actinomycetes</taxon>
        <taxon>Micrococcales</taxon>
        <taxon>Microbacteriaceae</taxon>
        <taxon>Curtobacterium</taxon>
    </lineage>
</organism>
<comment type="caution">
    <text evidence="2">The sequence shown here is derived from an EMBL/GenBank/DDBJ whole genome shotgun (WGS) entry which is preliminary data.</text>
</comment>
<dbReference type="RefSeq" id="WP_056072970.1">
    <property type="nucleotide sequence ID" value="NZ_JAHEWX010000023.1"/>
</dbReference>
<reference evidence="2" key="1">
    <citation type="submission" date="2021-05" db="EMBL/GenBank/DDBJ databases">
        <title>Whole genome sequence of Curtobacterium flaccumfaciens pv. flaccumfaciens strain CFBP 3417.</title>
        <authorList>
            <person name="Osdaghi E."/>
            <person name="Taghouti G."/>
            <person name="Portier P."/>
            <person name="Fazliarab A."/>
            <person name="Taghavi S.M."/>
            <person name="Briand M."/>
            <person name="Le-Saux M."/>
            <person name="Jacques M.-A."/>
        </authorList>
    </citation>
    <scope>NUCLEOTIDE SEQUENCE</scope>
    <source>
        <strain evidence="2">CFBP 3417</strain>
    </source>
</reference>
<feature type="transmembrane region" description="Helical" evidence="1">
    <location>
        <begin position="6"/>
        <end position="23"/>
    </location>
</feature>
<gene>
    <name evidence="2" type="ORF">KK103_15185</name>
</gene>
<accession>A0A9Q2W7S9</accession>